<feature type="domain" description="Glycosyl transferase family 1" evidence="2">
    <location>
        <begin position="193"/>
        <end position="342"/>
    </location>
</feature>
<dbReference type="Gene3D" id="3.40.50.2000">
    <property type="entry name" value="Glycogen Phosphorylase B"/>
    <property type="match status" value="1"/>
</dbReference>
<dbReference type="CDD" id="cd03809">
    <property type="entry name" value="GT4_MtfB-like"/>
    <property type="match status" value="1"/>
</dbReference>
<reference evidence="3 4" key="1">
    <citation type="journal article" date="2016" name="Nat. Commun.">
        <title>Thousands of microbial genomes shed light on interconnected biogeochemical processes in an aquifer system.</title>
        <authorList>
            <person name="Anantharaman K."/>
            <person name="Brown C.T."/>
            <person name="Hug L.A."/>
            <person name="Sharon I."/>
            <person name="Castelle C.J."/>
            <person name="Probst A.J."/>
            <person name="Thomas B.C."/>
            <person name="Singh A."/>
            <person name="Wilkins M.J."/>
            <person name="Karaoz U."/>
            <person name="Brodie E.L."/>
            <person name="Williams K.H."/>
            <person name="Hubbard S.S."/>
            <person name="Banfield J.F."/>
        </authorList>
    </citation>
    <scope>NUCLEOTIDE SEQUENCE [LARGE SCALE GENOMIC DNA]</scope>
</reference>
<dbReference type="PANTHER" id="PTHR46401">
    <property type="entry name" value="GLYCOSYLTRANSFERASE WBBK-RELATED"/>
    <property type="match status" value="1"/>
</dbReference>
<dbReference type="InterPro" id="IPR001296">
    <property type="entry name" value="Glyco_trans_1"/>
</dbReference>
<proteinExistence type="predicted"/>
<dbReference type="STRING" id="1802067.A2966_04740"/>
<accession>A0A1F7JB22</accession>
<evidence type="ECO:0000256" key="1">
    <source>
        <dbReference type="ARBA" id="ARBA00022679"/>
    </source>
</evidence>
<dbReference type="EMBL" id="MGAR01000001">
    <property type="protein sequence ID" value="OGK52785.1"/>
    <property type="molecule type" value="Genomic_DNA"/>
</dbReference>
<sequence length="366" mass="41737">MTIGLDISQITYVGTGVARFTQGLFDSILKHDQKNNWIFFFSSFRRNLEPSIKKCLLVSQHKLVKMPFPPSLLSFFWNRLHILPIENFTGKLDWFISSDWTEPPAHCKKATVVHDLAFIRYPETVTKKILNVQKKRLHWIKDESRVIFADSQSTKNDLINLLQTSKDKITLNYPGVEVMHPDQTLINSTLSAFKLNKPYILTVGKIEPRKNLSCLIEIFGKLNRQDVDLVIVGAEGWGKVLSINNKNPNVRFLGYVADEKLCALYAKSLFFVMPSLWEGFGYPAVEAMKLGIPVALSNTSSLKEIGENAAVFFDPLDSNSIEKALTKLLENATLRKEMSQKGLIQSQKFSWDRYYQTLIATLINNQ</sequence>
<evidence type="ECO:0000313" key="4">
    <source>
        <dbReference type="Proteomes" id="UP000176480"/>
    </source>
</evidence>
<dbReference type="GO" id="GO:0016757">
    <property type="term" value="F:glycosyltransferase activity"/>
    <property type="evidence" value="ECO:0007669"/>
    <property type="project" value="InterPro"/>
</dbReference>
<dbReference type="SUPFAM" id="SSF53756">
    <property type="entry name" value="UDP-Glycosyltransferase/glycogen phosphorylase"/>
    <property type="match status" value="1"/>
</dbReference>
<evidence type="ECO:0000313" key="3">
    <source>
        <dbReference type="EMBL" id="OGK52785.1"/>
    </source>
</evidence>
<dbReference type="Proteomes" id="UP000176480">
    <property type="component" value="Unassembled WGS sequence"/>
</dbReference>
<comment type="caution">
    <text evidence="3">The sequence shown here is derived from an EMBL/GenBank/DDBJ whole genome shotgun (WGS) entry which is preliminary data.</text>
</comment>
<dbReference type="Pfam" id="PF00534">
    <property type="entry name" value="Glycos_transf_1"/>
    <property type="match status" value="1"/>
</dbReference>
<name>A0A1F7JB22_9BACT</name>
<dbReference type="PANTHER" id="PTHR46401:SF2">
    <property type="entry name" value="GLYCOSYLTRANSFERASE WBBK-RELATED"/>
    <property type="match status" value="1"/>
</dbReference>
<evidence type="ECO:0000259" key="2">
    <source>
        <dbReference type="Pfam" id="PF00534"/>
    </source>
</evidence>
<organism evidence="3 4">
    <name type="scientific">Candidatus Roizmanbacteria bacterium RIFCSPLOWO2_01_FULL_41_22</name>
    <dbReference type="NCBI Taxonomy" id="1802067"/>
    <lineage>
        <taxon>Bacteria</taxon>
        <taxon>Candidatus Roizmaniibacteriota</taxon>
    </lineage>
</organism>
<protein>
    <recommendedName>
        <fullName evidence="2">Glycosyl transferase family 1 domain-containing protein</fullName>
    </recommendedName>
</protein>
<keyword evidence="1" id="KW-0808">Transferase</keyword>
<gene>
    <name evidence="3" type="ORF">A2966_04740</name>
</gene>
<dbReference type="AlphaFoldDB" id="A0A1F7JB22"/>